<organism evidence="5 6">
    <name type="scientific">Mesorhabditis spiculigera</name>
    <dbReference type="NCBI Taxonomy" id="96644"/>
    <lineage>
        <taxon>Eukaryota</taxon>
        <taxon>Metazoa</taxon>
        <taxon>Ecdysozoa</taxon>
        <taxon>Nematoda</taxon>
        <taxon>Chromadorea</taxon>
        <taxon>Rhabditida</taxon>
        <taxon>Rhabditina</taxon>
        <taxon>Rhabditomorpha</taxon>
        <taxon>Rhabditoidea</taxon>
        <taxon>Rhabditidae</taxon>
        <taxon>Mesorhabditinae</taxon>
        <taxon>Mesorhabditis</taxon>
    </lineage>
</organism>
<keyword evidence="6" id="KW-1185">Reference proteome</keyword>
<sequence>MWLTARELSEAVLSFNAFEDETAVAQLLDLLKKYQWKLQNVTKNSDKPVSALGKLQNANGSIEIGPSKQKVQLNAKMCEEATIMGRIFSMEEKDAVELVLTGDLQVQNFDEIGRGLTAVVCYYDAHKLFARTLKCILSWDREQLPVELENFIAQNLVKEAVFRSLLEVQSQFTMSHEFQRLVAEGVNGLGGDYHQQLVRCAIDETRNLTSECAVLLCLWAGDKTPFLNDILRTLKEELNGPVRPFQFLAWTCLAQILHDKSLLQTDNPAKILKQCHNEIKNQDAWVTKPILGAVALALASAINSISVSTAHHSAINDLPVDIQETLVEMSVSHSGFHYLEHCVTTYDAAAVPYQIESVDYALKRFCCQFPALLTELMRSCIDELLVIDEWRGAKGYAPKLRQDHFRVMLSIFRKIYHTDKRFAAEYSATNAMMDKLSEDFSPEGNLQLCNAFLALFQKDEHNEQTVEFIQTLTNFCRNGATASFVFNMFCSLPLNIHFENCSMWSKFFSALKSYEKFFRNIPDTNFSELLSGQGTDEMTRGINPEELTGLVSWCRLVEADPTAAQGFASETNWGVVDVSISLVGCKLPGVLKGALLKMLAAMARLPIAAGRIWKALEKTPLCHYDEKGQLAGLVNELEENECPQKEYDCSLGMLQLLRQLSIHREFPEIIRPYLEYIIAQILGPLNTRAYLDNNQMWDLCENGLSTLSTILDNNVVDFRALEKREPAVVILLQLANRDTPLFKSIGWTLCEDAYSSAVRYRPSANSSFLALKLLKRTMSLLEVLREAKIASSLSAVVSTIPALFLSPISLNQPRSLFSIFFKYASQMAEHGEHALLSLGIVGEMCAFRPSLQRNMVETLLREPTFAARLPYIGFVIFDPFELQYTIDDVYMDNKSSIPESCAHVRGELARLFVEMLADSVETDPRGPNLGYLFCGIDMMNPSDTSFTEVNQRTVLHRLLPTIEMFSKAEKPFALQHSAIIQPAFRFLRGLVSVECPVSPAILRFLRTHDAIHMLATSPFMGFHAASMKDDSSSTKSALSDMVAGDILHLIALEISSLLLQNQFVDPQRLLRALLESVQGGADPDMNTIAFTNIPEERNVLFALLSSASGTLPMEAISPATCVYFDAHKVQALVQDSLCGSVWGIPVYDVDTLHQLLDREIRALEYDDKTAPSLEMEKILDWVAVANQSELISQAHATLLSGCSALINVICLFTPLPFFSHEAQIAVLSDACYELITVASTHDGDLGDEICTSILRVCKALCKLITVGPYDLKERRILIERLIAPVFELLVQPGNRTLRSKTSLYLATCSLTSSCYSAPTKGVESADFRKPASLDDTTWLFKPIETDEDPIRARIDSLTQELSRFIIDDIADLPNSSKCAPLSLLADLIWEDGLGTRKTCVLVARSGVVRFLLDLLQQLDINYEQLAQADPSALETLKLFKTINVLLTRLSFVDAGWVALTEIGTIQILSKLKCISDPPKDLYLNPASINTDRSIAWYYGKVLTSSMCLVSALFSNAYWRKLSKATIDFILAHAFMFSQLCRAEVSTPSLDQASSLLHFIYERDDVLHREAIDASPSLKMIRNRADKL</sequence>
<evidence type="ECO:0000313" key="5">
    <source>
        <dbReference type="EMBL" id="CAJ0579789.1"/>
    </source>
</evidence>
<evidence type="ECO:0000256" key="2">
    <source>
        <dbReference type="ARBA" id="ARBA00005892"/>
    </source>
</evidence>
<dbReference type="GO" id="GO:0006999">
    <property type="term" value="P:nuclear pore organization"/>
    <property type="evidence" value="ECO:0007669"/>
    <property type="project" value="TreeGrafter"/>
</dbReference>
<feature type="non-terminal residue" evidence="5">
    <location>
        <position position="1587"/>
    </location>
</feature>
<evidence type="ECO:0000256" key="4">
    <source>
        <dbReference type="ARBA" id="ARBA00023242"/>
    </source>
</evidence>
<name>A0AA36D4Q1_9BILA</name>
<protein>
    <submittedName>
        <fullName evidence="5">Uncharacterized protein</fullName>
    </submittedName>
</protein>
<reference evidence="5" key="1">
    <citation type="submission" date="2023-06" db="EMBL/GenBank/DDBJ databases">
        <authorList>
            <person name="Delattre M."/>
        </authorList>
    </citation>
    <scope>NUCLEOTIDE SEQUENCE</scope>
    <source>
        <strain evidence="5">AF72</strain>
    </source>
</reference>
<evidence type="ECO:0000313" key="6">
    <source>
        <dbReference type="Proteomes" id="UP001177023"/>
    </source>
</evidence>
<dbReference type="PANTHER" id="PTHR31344">
    <property type="entry name" value="NUCLEAR PORE COMPLEX PROTEIN NUP205"/>
    <property type="match status" value="1"/>
</dbReference>
<dbReference type="GO" id="GO:0044611">
    <property type="term" value="C:nuclear pore inner ring"/>
    <property type="evidence" value="ECO:0007669"/>
    <property type="project" value="TreeGrafter"/>
</dbReference>
<comment type="subcellular location">
    <subcellularLocation>
        <location evidence="1">Nucleus</location>
    </subcellularLocation>
</comment>
<comment type="caution">
    <text evidence="5">The sequence shown here is derived from an EMBL/GenBank/DDBJ whole genome shotgun (WGS) entry which is preliminary data.</text>
</comment>
<comment type="similarity">
    <text evidence="2">Belongs to the NUP186/NUP192/NUP205 family.</text>
</comment>
<dbReference type="EMBL" id="CATQJA010002657">
    <property type="protein sequence ID" value="CAJ0579789.1"/>
    <property type="molecule type" value="Genomic_DNA"/>
</dbReference>
<gene>
    <name evidence="5" type="ORF">MSPICULIGERA_LOCUS17994</name>
</gene>
<dbReference type="Proteomes" id="UP001177023">
    <property type="component" value="Unassembled WGS sequence"/>
</dbReference>
<keyword evidence="3" id="KW-0813">Transport</keyword>
<evidence type="ECO:0000256" key="3">
    <source>
        <dbReference type="ARBA" id="ARBA00022448"/>
    </source>
</evidence>
<dbReference type="GO" id="GO:0017056">
    <property type="term" value="F:structural constituent of nuclear pore"/>
    <property type="evidence" value="ECO:0007669"/>
    <property type="project" value="TreeGrafter"/>
</dbReference>
<accession>A0AA36D4Q1</accession>
<dbReference type="Pfam" id="PF11894">
    <property type="entry name" value="Nup192"/>
    <property type="match status" value="3"/>
</dbReference>
<dbReference type="InterPro" id="IPR021827">
    <property type="entry name" value="Nup186/Nup192/Nup205"/>
</dbReference>
<proteinExistence type="inferred from homology"/>
<evidence type="ECO:0000256" key="1">
    <source>
        <dbReference type="ARBA" id="ARBA00004123"/>
    </source>
</evidence>
<dbReference type="PANTHER" id="PTHR31344:SF0">
    <property type="entry name" value="NUCLEAR PORE COMPLEX PROTEIN NUP205"/>
    <property type="match status" value="1"/>
</dbReference>
<keyword evidence="4" id="KW-0539">Nucleus</keyword>